<evidence type="ECO:0000256" key="10">
    <source>
        <dbReference type="SAM" id="MobiDB-lite"/>
    </source>
</evidence>
<accession>A0A9X0I8S5</accession>
<dbReference type="Gene3D" id="3.20.20.80">
    <property type="entry name" value="Glycosidases"/>
    <property type="match status" value="1"/>
</dbReference>
<dbReference type="AlphaFoldDB" id="A0A9X0I8S5"/>
<comment type="catalytic activity">
    <reaction evidence="1">
        <text>Endohydrolysis of (1-&gt;4)-beta-D-glucosidic linkages in cellulose, lichenin and cereal beta-D-glucans.</text>
        <dbReference type="EC" id="3.2.1.4"/>
    </reaction>
</comment>
<feature type="domain" description="CBM2" evidence="11">
    <location>
        <begin position="36"/>
        <end position="145"/>
    </location>
</feature>
<keyword evidence="6" id="KW-0136">Cellulose degradation</keyword>
<keyword evidence="4" id="KW-0732">Signal</keyword>
<evidence type="ECO:0000259" key="11">
    <source>
        <dbReference type="PROSITE" id="PS51173"/>
    </source>
</evidence>
<dbReference type="Pfam" id="PF18448">
    <property type="entry name" value="CBM46"/>
    <property type="match status" value="1"/>
</dbReference>
<evidence type="ECO:0000256" key="2">
    <source>
        <dbReference type="ARBA" id="ARBA00005641"/>
    </source>
</evidence>
<keyword evidence="7" id="KW-0119">Carbohydrate metabolism</keyword>
<dbReference type="GO" id="GO:0030247">
    <property type="term" value="F:polysaccharide binding"/>
    <property type="evidence" value="ECO:0007669"/>
    <property type="project" value="UniProtKB-UniRule"/>
</dbReference>
<feature type="region of interest" description="Disordered" evidence="10">
    <location>
        <begin position="143"/>
        <end position="169"/>
    </location>
</feature>
<dbReference type="GO" id="GO:0008810">
    <property type="term" value="F:cellulase activity"/>
    <property type="evidence" value="ECO:0007669"/>
    <property type="project" value="UniProtKB-EC"/>
</dbReference>
<dbReference type="InterPro" id="IPR001919">
    <property type="entry name" value="CBD2"/>
</dbReference>
<dbReference type="InterPro" id="IPR001547">
    <property type="entry name" value="Glyco_hydro_5"/>
</dbReference>
<evidence type="ECO:0000256" key="1">
    <source>
        <dbReference type="ARBA" id="ARBA00000966"/>
    </source>
</evidence>
<feature type="compositionally biased region" description="Pro residues" evidence="10">
    <location>
        <begin position="149"/>
        <end position="169"/>
    </location>
</feature>
<dbReference type="EC" id="3.2.1.4" evidence="3"/>
<dbReference type="Pfam" id="PF03442">
    <property type="entry name" value="CBM_X2"/>
    <property type="match status" value="1"/>
</dbReference>
<dbReference type="EMBL" id="LMWI01000001">
    <property type="protein sequence ID" value="KUJ49093.1"/>
    <property type="molecule type" value="Genomic_DNA"/>
</dbReference>
<evidence type="ECO:0000256" key="7">
    <source>
        <dbReference type="ARBA" id="ARBA00023277"/>
    </source>
</evidence>
<dbReference type="Gene3D" id="2.60.40.290">
    <property type="match status" value="1"/>
</dbReference>
<dbReference type="SUPFAM" id="SSF81296">
    <property type="entry name" value="E set domains"/>
    <property type="match status" value="1"/>
</dbReference>
<evidence type="ECO:0000256" key="5">
    <source>
        <dbReference type="ARBA" id="ARBA00022801"/>
    </source>
</evidence>
<evidence type="ECO:0000313" key="12">
    <source>
        <dbReference type="EMBL" id="KUJ49093.1"/>
    </source>
</evidence>
<reference evidence="12 13" key="1">
    <citation type="submission" date="2015-10" db="EMBL/GenBank/DDBJ databases">
        <authorList>
            <person name="Ju K.-S."/>
            <person name="Doroghazi J.R."/>
            <person name="Metcalf W.W."/>
        </authorList>
    </citation>
    <scope>NUCLEOTIDE SEQUENCE [LARGE SCALE GENOMIC DNA]</scope>
    <source>
        <strain evidence="12 13">NRRL B-24793</strain>
    </source>
</reference>
<evidence type="ECO:0000313" key="13">
    <source>
        <dbReference type="Proteomes" id="UP000053246"/>
    </source>
</evidence>
<organism evidence="12 13">
    <name type="scientific">Micromonospora maris</name>
    <dbReference type="NCBI Taxonomy" id="1003110"/>
    <lineage>
        <taxon>Bacteria</taxon>
        <taxon>Bacillati</taxon>
        <taxon>Actinomycetota</taxon>
        <taxon>Actinomycetes</taxon>
        <taxon>Micromonosporales</taxon>
        <taxon>Micromonosporaceae</taxon>
        <taxon>Micromonospora</taxon>
    </lineage>
</organism>
<evidence type="ECO:0000256" key="6">
    <source>
        <dbReference type="ARBA" id="ARBA00023001"/>
    </source>
</evidence>
<dbReference type="InterPro" id="IPR050386">
    <property type="entry name" value="Glycosyl_hydrolase_5"/>
</dbReference>
<dbReference type="InterPro" id="IPR005102">
    <property type="entry name" value="Carbo-bd_X2"/>
</dbReference>
<dbReference type="InterPro" id="IPR017853">
    <property type="entry name" value="GH"/>
</dbReference>
<dbReference type="SMART" id="SM00637">
    <property type="entry name" value="CBD_II"/>
    <property type="match status" value="1"/>
</dbReference>
<dbReference type="SUPFAM" id="SSF51445">
    <property type="entry name" value="(Trans)glycosidases"/>
    <property type="match status" value="1"/>
</dbReference>
<keyword evidence="13" id="KW-1185">Reference proteome</keyword>
<dbReference type="RefSeq" id="WP_043720172.1">
    <property type="nucleotide sequence ID" value="NZ_LMWI01000001.1"/>
</dbReference>
<dbReference type="InterPro" id="IPR013783">
    <property type="entry name" value="Ig-like_fold"/>
</dbReference>
<dbReference type="SUPFAM" id="SSF49384">
    <property type="entry name" value="Carbohydrate-binding domain"/>
    <property type="match status" value="1"/>
</dbReference>
<dbReference type="Pfam" id="PF00553">
    <property type="entry name" value="CBM_2"/>
    <property type="match status" value="1"/>
</dbReference>
<dbReference type="PANTHER" id="PTHR31297:SF41">
    <property type="entry name" value="ENDOGLUCANASE, PUTATIVE (AFU_ORTHOLOGUE AFUA_5G01830)-RELATED"/>
    <property type="match status" value="1"/>
</dbReference>
<evidence type="ECO:0000256" key="9">
    <source>
        <dbReference type="ARBA" id="ARBA00023326"/>
    </source>
</evidence>
<name>A0A9X0I8S5_9ACTN</name>
<gene>
    <name evidence="12" type="ORF">ADL17_09045</name>
</gene>
<dbReference type="InterPro" id="IPR014756">
    <property type="entry name" value="Ig_E-set"/>
</dbReference>
<dbReference type="GO" id="GO:0005576">
    <property type="term" value="C:extracellular region"/>
    <property type="evidence" value="ECO:0007669"/>
    <property type="project" value="TreeGrafter"/>
</dbReference>
<dbReference type="Pfam" id="PF00150">
    <property type="entry name" value="Cellulase"/>
    <property type="match status" value="1"/>
</dbReference>
<dbReference type="PROSITE" id="PS51173">
    <property type="entry name" value="CBM2"/>
    <property type="match status" value="1"/>
</dbReference>
<dbReference type="InterPro" id="IPR040946">
    <property type="entry name" value="CBM46"/>
</dbReference>
<sequence length="699" mass="75874">MAGLRGTLRRTRWRLGVVGAGVAALLAGVGLVSAGAAHAAAGCRVVYSAPSQWPGGFTANVDLTNLGDPLNGWRLTWTFPSGQRVTQAWNATVTSAGNDVTATNVSYNAALGTNQSVSFGFNGSWSGSNTAPTSFALNGVTCTGNVGPTTPPPTTPPPTTPPPTTPPPTGDAMAYVAAMQPGWNLGNTFDSVGADETAWGNPRVTEAQLDAIRAQGFNSIRIPVTWSNRHGPAPSYTIDAAWLNRVKEVVGWALDDGFYVMINLHHDSWQWIHEMPTNRTTVLNRYNALWTQIAAAFRDASPKLHFESVNEPQFANSSGDAQNAQLLHELNVNFHRIVRASGGNNATRMLVLPTLHTSSEQARINELTTTINQLNDRNLIATVHFYGYWPFSVNVAGGTRFDATTQQDLVDAFDRVHNAFVTRGIPVVIGEYGLLGFDRHTGTIQQGEKLKFFEYFGYYARHRQLTTQLWDNGQHFNRTTFVWRDTELINQIKSSWTTRSGTASSDQVYVPRTGTITAKTLTLNLNGTTFSGLRQGSTELVRGTDYTVSGNQLTLTASAVTRLVGNRAYGVNATLQARFSAGVPWRIDVISYDPPVLSNATGTTASFAIPTQFRGDQLATMEARYADGSNAGPHDWTSFKEFDVTFSPDYTGNRITLTDTFFGEVRDGSPVTLTFHFWSGAQVTYRVTKSGGSVTGQTG</sequence>
<keyword evidence="9" id="KW-0624">Polysaccharide degradation</keyword>
<keyword evidence="8" id="KW-0326">Glycosidase</keyword>
<dbReference type="PANTHER" id="PTHR31297">
    <property type="entry name" value="GLUCAN ENDO-1,6-BETA-GLUCOSIDASE B"/>
    <property type="match status" value="1"/>
</dbReference>
<dbReference type="GO" id="GO:0009986">
    <property type="term" value="C:cell surface"/>
    <property type="evidence" value="ECO:0007669"/>
    <property type="project" value="TreeGrafter"/>
</dbReference>
<comment type="caution">
    <text evidence="12">The sequence shown here is derived from an EMBL/GenBank/DDBJ whole genome shotgun (WGS) entry which is preliminary data.</text>
</comment>
<dbReference type="GO" id="GO:0008422">
    <property type="term" value="F:beta-glucosidase activity"/>
    <property type="evidence" value="ECO:0007669"/>
    <property type="project" value="TreeGrafter"/>
</dbReference>
<dbReference type="Proteomes" id="UP000053246">
    <property type="component" value="Unassembled WGS sequence"/>
</dbReference>
<evidence type="ECO:0000256" key="3">
    <source>
        <dbReference type="ARBA" id="ARBA00012601"/>
    </source>
</evidence>
<proteinExistence type="inferred from homology"/>
<keyword evidence="5" id="KW-0378">Hydrolase</keyword>
<protein>
    <recommendedName>
        <fullName evidence="3">cellulase</fullName>
        <ecNumber evidence="3">3.2.1.4</ecNumber>
    </recommendedName>
</protein>
<dbReference type="InterPro" id="IPR008965">
    <property type="entry name" value="CBM2/CBM3_carb-bd_dom_sf"/>
</dbReference>
<dbReference type="Gene3D" id="2.60.40.10">
    <property type="entry name" value="Immunoglobulins"/>
    <property type="match status" value="1"/>
</dbReference>
<evidence type="ECO:0000256" key="4">
    <source>
        <dbReference type="ARBA" id="ARBA00022729"/>
    </source>
</evidence>
<evidence type="ECO:0000256" key="8">
    <source>
        <dbReference type="ARBA" id="ARBA00023295"/>
    </source>
</evidence>
<dbReference type="InterPro" id="IPR012291">
    <property type="entry name" value="CBM2_carb-bd_dom_sf"/>
</dbReference>
<comment type="similarity">
    <text evidence="2">Belongs to the glycosyl hydrolase 5 (cellulase A) family.</text>
</comment>
<dbReference type="GO" id="GO:0030245">
    <property type="term" value="P:cellulose catabolic process"/>
    <property type="evidence" value="ECO:0007669"/>
    <property type="project" value="UniProtKB-KW"/>
</dbReference>